<reference evidence="3" key="2">
    <citation type="submission" date="2013-04" db="UniProtKB">
        <authorList>
            <consortium name="EnsemblPlants"/>
        </authorList>
    </citation>
    <scope>IDENTIFICATION</scope>
</reference>
<feature type="signal peptide" evidence="2">
    <location>
        <begin position="1"/>
        <end position="24"/>
    </location>
</feature>
<dbReference type="AlphaFoldDB" id="J3N8J4"/>
<evidence type="ECO:0000256" key="2">
    <source>
        <dbReference type="SAM" id="SignalP"/>
    </source>
</evidence>
<dbReference type="PANTHER" id="PTHR33184:SF54">
    <property type="entry name" value="EXPANSIN-LIKE EG45 DOMAIN-CONTAINING PROTEIN"/>
    <property type="match status" value="1"/>
</dbReference>
<dbReference type="KEGG" id="obr:102720283"/>
<evidence type="ECO:0000313" key="4">
    <source>
        <dbReference type="Proteomes" id="UP000006038"/>
    </source>
</evidence>
<dbReference type="Pfam" id="PF24068">
    <property type="entry name" value="TPD1_C"/>
    <property type="match status" value="1"/>
</dbReference>
<dbReference type="RefSeq" id="XP_006663467.1">
    <property type="nucleotide sequence ID" value="XM_006663404.1"/>
</dbReference>
<dbReference type="HOGENOM" id="CLU_102808_4_0_1"/>
<dbReference type="OrthoDB" id="600752at2759"/>
<dbReference type="OMA" id="TACPCKL"/>
<dbReference type="InterPro" id="IPR040361">
    <property type="entry name" value="TPD1"/>
</dbReference>
<evidence type="ECO:0000256" key="1">
    <source>
        <dbReference type="ARBA" id="ARBA00022729"/>
    </source>
</evidence>
<dbReference type="GeneID" id="102720283"/>
<dbReference type="Proteomes" id="UP000006038">
    <property type="component" value="Chromosome 11"/>
</dbReference>
<organism evidence="3">
    <name type="scientific">Oryza brachyantha</name>
    <name type="common">malo sina</name>
    <dbReference type="NCBI Taxonomy" id="4533"/>
    <lineage>
        <taxon>Eukaryota</taxon>
        <taxon>Viridiplantae</taxon>
        <taxon>Streptophyta</taxon>
        <taxon>Embryophyta</taxon>
        <taxon>Tracheophyta</taxon>
        <taxon>Spermatophyta</taxon>
        <taxon>Magnoliopsida</taxon>
        <taxon>Liliopsida</taxon>
        <taxon>Poales</taxon>
        <taxon>Poaceae</taxon>
        <taxon>BOP clade</taxon>
        <taxon>Oryzoideae</taxon>
        <taxon>Oryzeae</taxon>
        <taxon>Oryzinae</taxon>
        <taxon>Oryza</taxon>
    </lineage>
</organism>
<dbReference type="GO" id="GO:0001709">
    <property type="term" value="P:cell fate determination"/>
    <property type="evidence" value="ECO:0007669"/>
    <property type="project" value="TreeGrafter"/>
</dbReference>
<accession>J3N8J4</accession>
<protein>
    <submittedName>
        <fullName evidence="3">Uncharacterized protein</fullName>
    </submittedName>
</protein>
<dbReference type="EnsemblPlants" id="OB11G21300.1">
    <property type="protein sequence ID" value="OB11G21300.1"/>
    <property type="gene ID" value="OB11G21300"/>
</dbReference>
<dbReference type="Gramene" id="OB11G21300.1">
    <property type="protein sequence ID" value="OB11G21300.1"/>
    <property type="gene ID" value="OB11G21300"/>
</dbReference>
<reference evidence="3" key="1">
    <citation type="journal article" date="2013" name="Nat. Commun.">
        <title>Whole-genome sequencing of Oryza brachyantha reveals mechanisms underlying Oryza genome evolution.</title>
        <authorList>
            <person name="Chen J."/>
            <person name="Huang Q."/>
            <person name="Gao D."/>
            <person name="Wang J."/>
            <person name="Lang Y."/>
            <person name="Liu T."/>
            <person name="Li B."/>
            <person name="Bai Z."/>
            <person name="Luis Goicoechea J."/>
            <person name="Liang C."/>
            <person name="Chen C."/>
            <person name="Zhang W."/>
            <person name="Sun S."/>
            <person name="Liao Y."/>
            <person name="Zhang X."/>
            <person name="Yang L."/>
            <person name="Song C."/>
            <person name="Wang M."/>
            <person name="Shi J."/>
            <person name="Liu G."/>
            <person name="Liu J."/>
            <person name="Zhou H."/>
            <person name="Zhou W."/>
            <person name="Yu Q."/>
            <person name="An N."/>
            <person name="Chen Y."/>
            <person name="Cai Q."/>
            <person name="Wang B."/>
            <person name="Liu B."/>
            <person name="Min J."/>
            <person name="Huang Y."/>
            <person name="Wu H."/>
            <person name="Li Z."/>
            <person name="Zhang Y."/>
            <person name="Yin Y."/>
            <person name="Song W."/>
            <person name="Jiang J."/>
            <person name="Jackson S.A."/>
            <person name="Wing R.A."/>
            <person name="Wang J."/>
            <person name="Chen M."/>
        </authorList>
    </citation>
    <scope>NUCLEOTIDE SEQUENCE [LARGE SCALE GENOMIC DNA]</scope>
    <source>
        <strain evidence="3">cv. IRGC 101232</strain>
    </source>
</reference>
<name>J3N8J4_ORYBR</name>
<gene>
    <name evidence="3" type="primary">LOC102720283</name>
</gene>
<keyword evidence="4" id="KW-1185">Reference proteome</keyword>
<keyword evidence="1 2" id="KW-0732">Signal</keyword>
<dbReference type="eggNOG" id="ENOG502R62V">
    <property type="taxonomic scope" value="Eukaryota"/>
</dbReference>
<evidence type="ECO:0000313" key="3">
    <source>
        <dbReference type="EnsemblPlants" id="OB11G21300.1"/>
    </source>
</evidence>
<feature type="chain" id="PRO_5003775656" evidence="2">
    <location>
        <begin position="25"/>
        <end position="124"/>
    </location>
</feature>
<dbReference type="PANTHER" id="PTHR33184">
    <property type="entry name" value="PROTEIN TAPETUM DETERMINANT 1-LIKE-RELATED"/>
    <property type="match status" value="1"/>
</dbReference>
<proteinExistence type="predicted"/>
<sequence>MVKATALVFFLGALLLSHAQTGESQPNCTFSDVRFAVERTGKAVGGQPEDRVTFSTACPCKLTGVRVWCDGVQDGPEQLDESKVEFDDGMCVLRQPIAAGSPLSFTYTSRTPVNFRLYSATADC</sequence>